<keyword evidence="4" id="KW-1185">Reference proteome</keyword>
<organism evidence="3 4">
    <name type="scientific">Gigaspora rosea</name>
    <dbReference type="NCBI Taxonomy" id="44941"/>
    <lineage>
        <taxon>Eukaryota</taxon>
        <taxon>Fungi</taxon>
        <taxon>Fungi incertae sedis</taxon>
        <taxon>Mucoromycota</taxon>
        <taxon>Glomeromycotina</taxon>
        <taxon>Glomeromycetes</taxon>
        <taxon>Diversisporales</taxon>
        <taxon>Gigasporaceae</taxon>
        <taxon>Gigaspora</taxon>
    </lineage>
</organism>
<proteinExistence type="predicted"/>
<keyword evidence="2" id="KW-0732">Signal</keyword>
<evidence type="ECO:0000313" key="4">
    <source>
        <dbReference type="Proteomes" id="UP000266673"/>
    </source>
</evidence>
<protein>
    <submittedName>
        <fullName evidence="3">Uncharacterized protein</fullName>
    </submittedName>
</protein>
<dbReference type="EMBL" id="QKWP01000200">
    <property type="protein sequence ID" value="RIB24796.1"/>
    <property type="molecule type" value="Genomic_DNA"/>
</dbReference>
<reference evidence="3 4" key="1">
    <citation type="submission" date="2018-06" db="EMBL/GenBank/DDBJ databases">
        <title>Comparative genomics reveals the genomic features of Rhizophagus irregularis, R. cerebriforme, R. diaphanum and Gigaspora rosea, and their symbiotic lifestyle signature.</title>
        <authorList>
            <person name="Morin E."/>
            <person name="San Clemente H."/>
            <person name="Chen E.C.H."/>
            <person name="De La Providencia I."/>
            <person name="Hainaut M."/>
            <person name="Kuo A."/>
            <person name="Kohler A."/>
            <person name="Murat C."/>
            <person name="Tang N."/>
            <person name="Roy S."/>
            <person name="Loubradou J."/>
            <person name="Henrissat B."/>
            <person name="Grigoriev I.V."/>
            <person name="Corradi N."/>
            <person name="Roux C."/>
            <person name="Martin F.M."/>
        </authorList>
    </citation>
    <scope>NUCLEOTIDE SEQUENCE [LARGE SCALE GENOMIC DNA]</scope>
    <source>
        <strain evidence="3 4">DAOM 194757</strain>
    </source>
</reference>
<gene>
    <name evidence="3" type="ORF">C2G38_606924</name>
</gene>
<evidence type="ECO:0000313" key="3">
    <source>
        <dbReference type="EMBL" id="RIB24796.1"/>
    </source>
</evidence>
<feature type="compositionally biased region" description="Polar residues" evidence="1">
    <location>
        <begin position="70"/>
        <end position="90"/>
    </location>
</feature>
<feature type="signal peptide" evidence="2">
    <location>
        <begin position="1"/>
        <end position="22"/>
    </location>
</feature>
<comment type="caution">
    <text evidence="3">The sequence shown here is derived from an EMBL/GenBank/DDBJ whole genome shotgun (WGS) entry which is preliminary data.</text>
</comment>
<evidence type="ECO:0000256" key="1">
    <source>
        <dbReference type="SAM" id="MobiDB-lite"/>
    </source>
</evidence>
<sequence length="124" mass="13565">MHSKLIFLLAIFFFILPIVTMAIPVPHEEDAHKVKNHEEKDDGLFTGIISANHDHVPIASPPDNSKEYSQKTFATQQQSNGNKGIANGNNLSFQPDTEVNACNIQAGLVNAQVPIGTKCKNSKK</sequence>
<feature type="region of interest" description="Disordered" evidence="1">
    <location>
        <begin position="55"/>
        <end position="90"/>
    </location>
</feature>
<evidence type="ECO:0000256" key="2">
    <source>
        <dbReference type="SAM" id="SignalP"/>
    </source>
</evidence>
<dbReference type="AlphaFoldDB" id="A0A397W0G7"/>
<dbReference type="Proteomes" id="UP000266673">
    <property type="component" value="Unassembled WGS sequence"/>
</dbReference>
<name>A0A397W0G7_9GLOM</name>
<dbReference type="OrthoDB" id="10572556at2759"/>
<accession>A0A397W0G7</accession>
<feature type="chain" id="PRO_5018006051" evidence="2">
    <location>
        <begin position="23"/>
        <end position="124"/>
    </location>
</feature>